<dbReference type="KEGG" id="obi:106868109"/>
<dbReference type="STRING" id="37653.A0A0L8HWZ0"/>
<feature type="domain" description="Protein MMS22-like N-terminal" evidence="11">
    <location>
        <begin position="104"/>
        <end position="770"/>
    </location>
</feature>
<proteinExistence type="inferred from homology"/>
<accession>A0A0L8HWZ0</accession>
<evidence type="ECO:0000256" key="1">
    <source>
        <dbReference type="ARBA" id="ARBA00004123"/>
    </source>
</evidence>
<evidence type="ECO:0000259" key="11">
    <source>
        <dbReference type="Pfam" id="PF14910"/>
    </source>
</evidence>
<name>A0A0L8HWZ0_OCTBM</name>
<dbReference type="OrthoDB" id="8193282at2759"/>
<evidence type="ECO:0000259" key="12">
    <source>
        <dbReference type="Pfam" id="PF14911"/>
    </source>
</evidence>
<gene>
    <name evidence="13" type="ORF">OCBIM_22003702mg</name>
</gene>
<evidence type="ECO:0000313" key="13">
    <source>
        <dbReference type="EMBL" id="KOF93706.1"/>
    </source>
</evidence>
<comment type="similarity">
    <text evidence="3">Belongs to the MMS22 family. MMS22L subfamily.</text>
</comment>
<evidence type="ECO:0000256" key="8">
    <source>
        <dbReference type="ARBA" id="ARBA00023204"/>
    </source>
</evidence>
<dbReference type="PANTHER" id="PTHR28547">
    <property type="entry name" value="PROTEIN MMS22-LIKE"/>
    <property type="match status" value="1"/>
</dbReference>
<evidence type="ECO:0000256" key="6">
    <source>
        <dbReference type="ARBA" id="ARBA00022763"/>
    </source>
</evidence>
<sequence>MPQSNVSFQTHHISITTITTLPIRPLVMFVCNGEVNPNCLDDFHPESYLSKGTLKDFFQHTQVSASTSTHLPTQHKPIGLLDDDDDVCMKEVNLAVDSNIIGSNGIWLFGFKYFVRTALDFHLERLFLLFRQSVNHVVNNAERDTLRMGEVNSHQSRELLSQREQIKTFLDYINYYLQKYVLSSMRNDQASDCNIPEETNNHVFLQQLFHNIQLSLQHIGPISELPRHFLQNSTCRHGSKGGSGFYHTLHMHLDIYWSTVEIVFRIVDLCPDHSFEITSEMLHCGSHLIPKDEIEPDVFQRIVGFILWDLSTIACQCFSNLVFSDYTKVSPFTCTCVKETWTMLIQVLKHRQRSRGGRSFWYALYEVINGHKLVSSDIATGDKTAGTIPDFYSKNELKNIPGFCIWMIFHLAPLYKLNNFGKIDTGQRYVESNYEEIVSQIRGLLAGQVSEEELQCYMLCSIQICRLWKADLTFINVLWNYFFRKLNNTFKVTTSGLPGMVIKVKTARELFEECLKLNNKDFDLATLSKGNSFHLFLYLTCQQLKEFVNDGNNSAWRNFKGRLLSKFHQRGMQELTEPGLTHFTKLFLSLTLCTHDEQLLRSLLDFYNMIDFRLADTKRQCVIIKGIYAGMFIFMHWNNDCSAAIDRLIPLLNYISSKFASDSIDVHKRRDLWDVLKVYIDCLQDFIDSSPEFTLSEYKLITKDINLILTVCRNFEICSMVVLFSAVLSKLLSLVKTQQEIEGDMFIPNDHHEQMAQNMWVNVFPFVESEAKSPNALPEIADLAAQFLCLSLTLPDWSPSFFSVFSKFVCDISINVSVTCRFLGHVLAEPSVTENLEASEDQFHKGSLQIKLIHSWLRCCLLLGPVPSKQLEVVTKYVLDLPIIKRICSVVNKTDLASECEILIELFKMFAKAHEITVSWEDKMKLKEDIKLFFEDISVSIQPLLDNPSNMSVVRHIYTTIGNLVKYCAPLLFNVPCLQQVIDCLLFPHSLFIPSKPLNPMIKSVVHDTLHLFVSGLSKISSRYAPYVQRRLKDIVLQYLPRFPLKYNGGEQTNFTFQIKPHPLVHLLTDRLVTNSICNMRNFRNFIWVTLQENTLKAEGLKLPESTIIGVQFIGEVIDMTESTEDVAKDTLLLLRPLLECYLLTKTSQLRQSTTQVLNLLLKACYQYSTEVPCKELLEILNQFLSDYFANFPASLSQLWNKLFLFYPGLLQENRPVLLSLLEKLELKRGTGTDNNLRQHWLTYLNKTDKTQETVSL</sequence>
<dbReference type="GO" id="GO:0043596">
    <property type="term" value="C:nuclear replication fork"/>
    <property type="evidence" value="ECO:0007669"/>
    <property type="project" value="TreeGrafter"/>
</dbReference>
<keyword evidence="9" id="KW-0539">Nucleus</keyword>
<dbReference type="InterPro" id="IPR016024">
    <property type="entry name" value="ARM-type_fold"/>
</dbReference>
<dbReference type="GO" id="GO:0031297">
    <property type="term" value="P:replication fork processing"/>
    <property type="evidence" value="ECO:0007669"/>
    <property type="project" value="InterPro"/>
</dbReference>
<dbReference type="GO" id="GO:0000724">
    <property type="term" value="P:double-strand break repair via homologous recombination"/>
    <property type="evidence" value="ECO:0007669"/>
    <property type="project" value="InterPro"/>
</dbReference>
<dbReference type="GO" id="GO:0006325">
    <property type="term" value="P:chromatin organization"/>
    <property type="evidence" value="ECO:0007669"/>
    <property type="project" value="UniProtKB-KW"/>
</dbReference>
<evidence type="ECO:0000256" key="4">
    <source>
        <dbReference type="ARBA" id="ARBA00021061"/>
    </source>
</evidence>
<evidence type="ECO:0000256" key="3">
    <source>
        <dbReference type="ARBA" id="ARBA00006585"/>
    </source>
</evidence>
<dbReference type="InterPro" id="IPR029424">
    <property type="entry name" value="MMS22L_C"/>
</dbReference>
<feature type="domain" description="MMS22-like C-terminal" evidence="12">
    <location>
        <begin position="870"/>
        <end position="1241"/>
    </location>
</feature>
<dbReference type="InterPro" id="IPR042320">
    <property type="entry name" value="MMS22-like"/>
</dbReference>
<dbReference type="SUPFAM" id="SSF48371">
    <property type="entry name" value="ARM repeat"/>
    <property type="match status" value="1"/>
</dbReference>
<evidence type="ECO:0000256" key="9">
    <source>
        <dbReference type="ARBA" id="ARBA00023242"/>
    </source>
</evidence>
<protein>
    <recommendedName>
        <fullName evidence="4">Protein MMS22-like</fullName>
    </recommendedName>
    <alternativeName>
        <fullName evidence="10">Methyl methanesulfonate-sensitivity protein 22-like</fullName>
    </alternativeName>
</protein>
<organism evidence="13">
    <name type="scientific">Octopus bimaculoides</name>
    <name type="common">California two-spotted octopus</name>
    <dbReference type="NCBI Taxonomy" id="37653"/>
    <lineage>
        <taxon>Eukaryota</taxon>
        <taxon>Metazoa</taxon>
        <taxon>Spiralia</taxon>
        <taxon>Lophotrochozoa</taxon>
        <taxon>Mollusca</taxon>
        <taxon>Cephalopoda</taxon>
        <taxon>Coleoidea</taxon>
        <taxon>Octopodiformes</taxon>
        <taxon>Octopoda</taxon>
        <taxon>Incirrata</taxon>
        <taxon>Octopodidae</taxon>
        <taxon>Octopus</taxon>
    </lineage>
</organism>
<dbReference type="OMA" id="RVYLCLL"/>
<comment type="subcellular location">
    <subcellularLocation>
        <location evidence="2">Chromosome</location>
    </subcellularLocation>
    <subcellularLocation>
        <location evidence="1">Nucleus</location>
    </subcellularLocation>
</comment>
<evidence type="ECO:0000256" key="2">
    <source>
        <dbReference type="ARBA" id="ARBA00004286"/>
    </source>
</evidence>
<keyword evidence="8" id="KW-0234">DNA repair</keyword>
<dbReference type="AlphaFoldDB" id="A0A0L8HWZ0"/>
<dbReference type="Pfam" id="PF14910">
    <property type="entry name" value="MMS22L_N"/>
    <property type="match status" value="1"/>
</dbReference>
<keyword evidence="6" id="KW-0227">DNA damage</keyword>
<evidence type="ECO:0000256" key="7">
    <source>
        <dbReference type="ARBA" id="ARBA00022853"/>
    </source>
</evidence>
<keyword evidence="7" id="KW-0156">Chromatin regulator</keyword>
<dbReference type="EMBL" id="KQ417101">
    <property type="protein sequence ID" value="KOF93706.1"/>
    <property type="molecule type" value="Genomic_DNA"/>
</dbReference>
<reference evidence="13" key="1">
    <citation type="submission" date="2015-07" db="EMBL/GenBank/DDBJ databases">
        <title>MeaNS - Measles Nucleotide Surveillance Program.</title>
        <authorList>
            <person name="Tran T."/>
            <person name="Druce J."/>
        </authorList>
    </citation>
    <scope>NUCLEOTIDE SEQUENCE</scope>
    <source>
        <strain evidence="13">UCB-OBI-ISO-001</strain>
        <tissue evidence="13">Gonad</tissue>
    </source>
</reference>
<dbReference type="InterPro" id="IPR029425">
    <property type="entry name" value="MMS22L_N"/>
</dbReference>
<dbReference type="Pfam" id="PF14911">
    <property type="entry name" value="MMS22L_C"/>
    <property type="match status" value="1"/>
</dbReference>
<evidence type="ECO:0000256" key="10">
    <source>
        <dbReference type="ARBA" id="ARBA00033326"/>
    </source>
</evidence>
<keyword evidence="5" id="KW-0158">Chromosome</keyword>
<evidence type="ECO:0000256" key="5">
    <source>
        <dbReference type="ARBA" id="ARBA00022454"/>
    </source>
</evidence>
<dbReference type="PANTHER" id="PTHR28547:SF1">
    <property type="entry name" value="PROTEIN MMS22-LIKE"/>
    <property type="match status" value="1"/>
</dbReference>